<feature type="compositionally biased region" description="Basic residues" evidence="4">
    <location>
        <begin position="1"/>
        <end position="10"/>
    </location>
</feature>
<evidence type="ECO:0000259" key="5">
    <source>
        <dbReference type="Pfam" id="PF04935"/>
    </source>
</evidence>
<feature type="compositionally biased region" description="Basic and acidic residues" evidence="4">
    <location>
        <begin position="98"/>
        <end position="112"/>
    </location>
</feature>
<evidence type="ECO:0000256" key="3">
    <source>
        <dbReference type="ARBA" id="ARBA00023242"/>
    </source>
</evidence>
<reference evidence="6" key="1">
    <citation type="submission" date="2025-08" db="UniProtKB">
        <authorList>
            <consortium name="Ensembl"/>
        </authorList>
    </citation>
    <scope>IDENTIFICATION</scope>
</reference>
<evidence type="ECO:0000313" key="6">
    <source>
        <dbReference type="Ensembl" id="ENSEBUP00000001925.1"/>
    </source>
</evidence>
<feature type="compositionally biased region" description="Basic and acidic residues" evidence="4">
    <location>
        <begin position="11"/>
        <end position="22"/>
    </location>
</feature>
<dbReference type="GO" id="GO:0003723">
    <property type="term" value="F:RNA binding"/>
    <property type="evidence" value="ECO:0007669"/>
    <property type="project" value="TreeGrafter"/>
</dbReference>
<name>A0A8C4NFY3_EPTBU</name>
<feature type="region of interest" description="Disordered" evidence="4">
    <location>
        <begin position="296"/>
        <end position="338"/>
    </location>
</feature>
<dbReference type="InterPro" id="IPR029190">
    <property type="entry name" value="Rrp14/SURF6_C"/>
</dbReference>
<reference evidence="6" key="2">
    <citation type="submission" date="2025-09" db="UniProtKB">
        <authorList>
            <consortium name="Ensembl"/>
        </authorList>
    </citation>
    <scope>IDENTIFICATION</scope>
</reference>
<dbReference type="GO" id="GO:0042274">
    <property type="term" value="P:ribosomal small subunit biogenesis"/>
    <property type="evidence" value="ECO:0007669"/>
    <property type="project" value="TreeGrafter"/>
</dbReference>
<dbReference type="GO" id="GO:0005730">
    <property type="term" value="C:nucleolus"/>
    <property type="evidence" value="ECO:0007669"/>
    <property type="project" value="TreeGrafter"/>
</dbReference>
<evidence type="ECO:0000256" key="1">
    <source>
        <dbReference type="ARBA" id="ARBA00004123"/>
    </source>
</evidence>
<feature type="domain" description="Ribosomal RNA-processing protein 14/surfeit locus protein 6 C-terminal" evidence="5">
    <location>
        <begin position="105"/>
        <end position="319"/>
    </location>
</feature>
<feature type="compositionally biased region" description="Basic and acidic residues" evidence="4">
    <location>
        <begin position="125"/>
        <end position="154"/>
    </location>
</feature>
<dbReference type="InterPro" id="IPR007019">
    <property type="entry name" value="SURF6"/>
</dbReference>
<feature type="compositionally biased region" description="Basic and acidic residues" evidence="4">
    <location>
        <begin position="328"/>
        <end position="338"/>
    </location>
</feature>
<dbReference type="Proteomes" id="UP000694388">
    <property type="component" value="Unplaced"/>
</dbReference>
<dbReference type="PANTHER" id="PTHR14369:SF0">
    <property type="entry name" value="SURFEIT LOCUS PROTEIN 6"/>
    <property type="match status" value="1"/>
</dbReference>
<proteinExistence type="inferred from homology"/>
<comment type="similarity">
    <text evidence="2">Belongs to the SURF6 family.</text>
</comment>
<dbReference type="GeneTree" id="ENSGT00390000006980"/>
<keyword evidence="7" id="KW-1185">Reference proteome</keyword>
<keyword evidence="3" id="KW-0539">Nucleus</keyword>
<sequence>MGTRRHSSHTKQKERPPHRQGDRQGSLTFMAVDDRMGPQDRRWLPAPSWCDGRRALSGTLLSCAPRPWTTARNPHDLAPRGKAPGSQTPPEQQQSPMPRRDEEQEEKRERRRMERKRRKKRKHDIQKVKVEQQEIKSEPECEQLEIEKEHESVTEDHMDLEVRKPNIKQEPLNLSFNKLDVEEERIGHKSKAEHKREKKMMVKGGIKPLTGKNYKQLLSRLKMHKQKIEGIRAHNEEKARRMENKMQWTAALYRAEGVHIKDDEGKLREALNHKEGRKIQRRKRWDRRATSLTEYLERKQDRRKKNVQSRVQAKSDKRKERARKRGRVLPEDLAKLGL</sequence>
<evidence type="ECO:0000256" key="2">
    <source>
        <dbReference type="ARBA" id="ARBA00005904"/>
    </source>
</evidence>
<dbReference type="Ensembl" id="ENSEBUT00000002268.1">
    <property type="protein sequence ID" value="ENSEBUP00000001925.1"/>
    <property type="gene ID" value="ENSEBUG00000001547.1"/>
</dbReference>
<dbReference type="GO" id="GO:0042273">
    <property type="term" value="P:ribosomal large subunit biogenesis"/>
    <property type="evidence" value="ECO:0007669"/>
    <property type="project" value="TreeGrafter"/>
</dbReference>
<comment type="subcellular location">
    <subcellularLocation>
        <location evidence="1">Nucleus</location>
    </subcellularLocation>
</comment>
<protein>
    <submittedName>
        <fullName evidence="6">Surfeit 6</fullName>
    </submittedName>
</protein>
<feature type="compositionally biased region" description="Basic residues" evidence="4">
    <location>
        <begin position="113"/>
        <end position="124"/>
    </location>
</feature>
<dbReference type="Pfam" id="PF04935">
    <property type="entry name" value="SURF6"/>
    <property type="match status" value="1"/>
</dbReference>
<organism evidence="6 7">
    <name type="scientific">Eptatretus burgeri</name>
    <name type="common">Inshore hagfish</name>
    <dbReference type="NCBI Taxonomy" id="7764"/>
    <lineage>
        <taxon>Eukaryota</taxon>
        <taxon>Metazoa</taxon>
        <taxon>Chordata</taxon>
        <taxon>Craniata</taxon>
        <taxon>Vertebrata</taxon>
        <taxon>Cyclostomata</taxon>
        <taxon>Myxini</taxon>
        <taxon>Myxiniformes</taxon>
        <taxon>Myxinidae</taxon>
        <taxon>Eptatretinae</taxon>
        <taxon>Eptatretus</taxon>
    </lineage>
</organism>
<accession>A0A8C4NFY3</accession>
<dbReference type="PANTHER" id="PTHR14369">
    <property type="entry name" value="SURFEIT LOCUS PROTEIN 6"/>
    <property type="match status" value="1"/>
</dbReference>
<feature type="compositionally biased region" description="Basic and acidic residues" evidence="4">
    <location>
        <begin position="32"/>
        <end position="43"/>
    </location>
</feature>
<evidence type="ECO:0000313" key="7">
    <source>
        <dbReference type="Proteomes" id="UP000694388"/>
    </source>
</evidence>
<feature type="region of interest" description="Disordered" evidence="4">
    <location>
        <begin position="1"/>
        <end position="154"/>
    </location>
</feature>
<feature type="compositionally biased region" description="Polar residues" evidence="4">
    <location>
        <begin position="85"/>
        <end position="96"/>
    </location>
</feature>
<dbReference type="GO" id="GO:0003677">
    <property type="term" value="F:DNA binding"/>
    <property type="evidence" value="ECO:0007669"/>
    <property type="project" value="TreeGrafter"/>
</dbReference>
<evidence type="ECO:0000256" key="4">
    <source>
        <dbReference type="SAM" id="MobiDB-lite"/>
    </source>
</evidence>
<dbReference type="AlphaFoldDB" id="A0A8C4NFY3"/>
<dbReference type="OMA" id="ERIGHKS"/>